<dbReference type="PANTHER" id="PTHR12358:SF54">
    <property type="entry name" value="SPHINGOSINE KINASE RELATED PROTEIN"/>
    <property type="match status" value="1"/>
</dbReference>
<keyword evidence="5 10" id="KW-0418">Kinase</keyword>
<dbReference type="Proteomes" id="UP000019485">
    <property type="component" value="Unassembled WGS sequence"/>
</dbReference>
<dbReference type="PANTHER" id="PTHR12358">
    <property type="entry name" value="SPHINGOSINE KINASE"/>
    <property type="match status" value="1"/>
</dbReference>
<dbReference type="HOGENOM" id="CLU_045532_2_2_11"/>
<protein>
    <submittedName>
        <fullName evidence="10">Sphingosine/diacylglycerol kinase-like enzyme</fullName>
    </submittedName>
</protein>
<evidence type="ECO:0000313" key="11">
    <source>
        <dbReference type="Proteomes" id="UP000019485"/>
    </source>
</evidence>
<name>W9DZ91_9ACTN</name>
<dbReference type="Pfam" id="PF19279">
    <property type="entry name" value="YegS_C"/>
    <property type="match status" value="1"/>
</dbReference>
<keyword evidence="8" id="KW-1208">Phospholipid metabolism</keyword>
<dbReference type="Pfam" id="PF00781">
    <property type="entry name" value="DAGK_cat"/>
    <property type="match status" value="1"/>
</dbReference>
<dbReference type="AlphaFoldDB" id="W9DZ91"/>
<comment type="caution">
    <text evidence="10">The sequence shown here is derived from an EMBL/GenBank/DDBJ whole genome shotgun (WGS) entry which is preliminary data.</text>
</comment>
<comment type="similarity">
    <text evidence="2">Belongs to the diacylglycerol/lipid kinase family.</text>
</comment>
<evidence type="ECO:0000256" key="3">
    <source>
        <dbReference type="ARBA" id="ARBA00022679"/>
    </source>
</evidence>
<dbReference type="InterPro" id="IPR017438">
    <property type="entry name" value="ATP-NAD_kinase_N"/>
</dbReference>
<evidence type="ECO:0000256" key="5">
    <source>
        <dbReference type="ARBA" id="ARBA00022777"/>
    </source>
</evidence>
<accession>W9DZ91</accession>
<evidence type="ECO:0000259" key="9">
    <source>
        <dbReference type="PROSITE" id="PS50146"/>
    </source>
</evidence>
<evidence type="ECO:0000313" key="10">
    <source>
        <dbReference type="EMBL" id="ETA71128.1"/>
    </source>
</evidence>
<organism evidence="10 11">
    <name type="scientific">Actinospica robiniae DSM 44927</name>
    <dbReference type="NCBI Taxonomy" id="479430"/>
    <lineage>
        <taxon>Bacteria</taxon>
        <taxon>Bacillati</taxon>
        <taxon>Actinomycetota</taxon>
        <taxon>Actinomycetes</taxon>
        <taxon>Catenulisporales</taxon>
        <taxon>Actinospicaceae</taxon>
        <taxon>Actinospica</taxon>
    </lineage>
</organism>
<dbReference type="GO" id="GO:0008654">
    <property type="term" value="P:phospholipid biosynthetic process"/>
    <property type="evidence" value="ECO:0007669"/>
    <property type="project" value="UniProtKB-KW"/>
</dbReference>
<proteinExistence type="inferred from homology"/>
<evidence type="ECO:0000256" key="7">
    <source>
        <dbReference type="ARBA" id="ARBA00023209"/>
    </source>
</evidence>
<sequence length="306" mass="31747">MSAIPAAQGSDTADVLVIHGAKADAAAVADLLSRYSDLCARGGRPKPRAVTTTPDDHGAGLAADAVRSGARLVVACGGDGTVNEVAFALAGTDATLGIVPLGTGNLLARNLGISADTDAALAVLVDGAERRIDAGRIDGRIFLGMAGMGLDAAMIEGAPETLKRRAGWAAYAVALVRHLSDRIQAVSVEVDGRRTRHRNVSMLLVGNIGRLQVGLEPLPDAEVDDGLLDLAVVLPRGPLAWLRVAAALRGGQAGTAERTIHRDRGVRITIRTRRPVPREFDGELLPAATSMDVEVLPGALRVRVEG</sequence>
<keyword evidence="7" id="KW-0443">Lipid metabolism</keyword>
<comment type="cofactor">
    <cofactor evidence="1">
        <name>Mg(2+)</name>
        <dbReference type="ChEBI" id="CHEBI:18420"/>
    </cofactor>
</comment>
<dbReference type="RefSeq" id="WP_051450092.1">
    <property type="nucleotide sequence ID" value="NZ_KI632511.1"/>
</dbReference>
<dbReference type="GO" id="GO:0005524">
    <property type="term" value="F:ATP binding"/>
    <property type="evidence" value="ECO:0007669"/>
    <property type="project" value="UniProtKB-KW"/>
</dbReference>
<evidence type="ECO:0000256" key="8">
    <source>
        <dbReference type="ARBA" id="ARBA00023264"/>
    </source>
</evidence>
<reference evidence="10 11" key="1">
    <citation type="submission" date="2013-08" db="EMBL/GenBank/DDBJ databases">
        <authorList>
            <consortium name="DOE Joint Genome Institute"/>
            <person name="Eisen J."/>
            <person name="Huntemann M."/>
            <person name="Han J."/>
            <person name="Chen A."/>
            <person name="Kyrpides N."/>
            <person name="Mavromatis K."/>
            <person name="Markowitz V."/>
            <person name="Palaniappan K."/>
            <person name="Ivanova N."/>
            <person name="Schaumberg A."/>
            <person name="Pati A."/>
            <person name="Liolios K."/>
            <person name="Nordberg H.P."/>
            <person name="Cantor M.N."/>
            <person name="Hua S.X."/>
            <person name="Woyke T."/>
        </authorList>
    </citation>
    <scope>NUCLEOTIDE SEQUENCE [LARGE SCALE GENOMIC DNA]</scope>
    <source>
        <strain evidence="10 11">DSM 44927</strain>
    </source>
</reference>
<dbReference type="Gene3D" id="2.60.200.40">
    <property type="match status" value="1"/>
</dbReference>
<gene>
    <name evidence="10" type="ORF">ActroDRAFT_0154</name>
</gene>
<keyword evidence="4" id="KW-0547">Nucleotide-binding</keyword>
<dbReference type="SMART" id="SM00046">
    <property type="entry name" value="DAGKc"/>
    <property type="match status" value="1"/>
</dbReference>
<dbReference type="EMBL" id="AZAN01000001">
    <property type="protein sequence ID" value="ETA71128.1"/>
    <property type="molecule type" value="Genomic_DNA"/>
</dbReference>
<dbReference type="SUPFAM" id="SSF111331">
    <property type="entry name" value="NAD kinase/diacylglycerol kinase-like"/>
    <property type="match status" value="1"/>
</dbReference>
<keyword evidence="11" id="KW-1185">Reference proteome</keyword>
<dbReference type="GO" id="GO:0016301">
    <property type="term" value="F:kinase activity"/>
    <property type="evidence" value="ECO:0007669"/>
    <property type="project" value="UniProtKB-KW"/>
</dbReference>
<keyword evidence="3" id="KW-0808">Transferase</keyword>
<dbReference type="InterPro" id="IPR001206">
    <property type="entry name" value="Diacylglycerol_kinase_cat_dom"/>
</dbReference>
<keyword evidence="6" id="KW-0067">ATP-binding</keyword>
<evidence type="ECO:0000256" key="4">
    <source>
        <dbReference type="ARBA" id="ARBA00022741"/>
    </source>
</evidence>
<evidence type="ECO:0000256" key="1">
    <source>
        <dbReference type="ARBA" id="ARBA00001946"/>
    </source>
</evidence>
<feature type="domain" description="DAGKc" evidence="9">
    <location>
        <begin position="50"/>
        <end position="141"/>
    </location>
</feature>
<keyword evidence="7" id="KW-0594">Phospholipid biosynthesis</keyword>
<dbReference type="InterPro" id="IPR050187">
    <property type="entry name" value="Lipid_Phosphate_FormReg"/>
</dbReference>
<dbReference type="PROSITE" id="PS50146">
    <property type="entry name" value="DAGK"/>
    <property type="match status" value="1"/>
</dbReference>
<dbReference type="Gene3D" id="3.40.50.10330">
    <property type="entry name" value="Probable inorganic polyphosphate/atp-NAD kinase, domain 1"/>
    <property type="match status" value="1"/>
</dbReference>
<evidence type="ECO:0000256" key="6">
    <source>
        <dbReference type="ARBA" id="ARBA00022840"/>
    </source>
</evidence>
<dbReference type="InterPro" id="IPR045540">
    <property type="entry name" value="YegS/DAGK_C"/>
</dbReference>
<dbReference type="InterPro" id="IPR016064">
    <property type="entry name" value="NAD/diacylglycerol_kinase_sf"/>
</dbReference>
<keyword evidence="7" id="KW-0444">Lipid biosynthesis</keyword>
<evidence type="ECO:0000256" key="2">
    <source>
        <dbReference type="ARBA" id="ARBA00005983"/>
    </source>
</evidence>
<dbReference type="OrthoDB" id="3171056at2"/>